<evidence type="ECO:0000259" key="5">
    <source>
        <dbReference type="PROSITE" id="PS50043"/>
    </source>
</evidence>
<accession>A0A0D8J3Y1</accession>
<comment type="caution">
    <text evidence="7">The sequence shown here is derived from an EMBL/GenBank/DDBJ whole genome shotgun (WGS) entry which is preliminary data.</text>
</comment>
<keyword evidence="1" id="KW-0597">Phosphoprotein</keyword>
<dbReference type="InterPro" id="IPR016032">
    <property type="entry name" value="Sig_transdc_resp-reg_C-effctor"/>
</dbReference>
<keyword evidence="3" id="KW-0238">DNA-binding</keyword>
<evidence type="ECO:0000313" key="7">
    <source>
        <dbReference type="EMBL" id="KJF41680.1"/>
    </source>
</evidence>
<evidence type="ECO:0008006" key="9">
    <source>
        <dbReference type="Google" id="ProtNLM"/>
    </source>
</evidence>
<dbReference type="PRINTS" id="PR00038">
    <property type="entry name" value="HTHLUXR"/>
</dbReference>
<evidence type="ECO:0000256" key="4">
    <source>
        <dbReference type="PROSITE-ProRule" id="PRU00169"/>
    </source>
</evidence>
<dbReference type="PANTHER" id="PTHR44591">
    <property type="entry name" value="STRESS RESPONSE REGULATOR PROTEIN 1"/>
    <property type="match status" value="1"/>
</dbReference>
<dbReference type="PANTHER" id="PTHR44591:SF14">
    <property type="entry name" value="PROTEIN PILG"/>
    <property type="match status" value="1"/>
</dbReference>
<dbReference type="SUPFAM" id="SSF52172">
    <property type="entry name" value="CheY-like"/>
    <property type="match status" value="1"/>
</dbReference>
<dbReference type="Pfam" id="PF13188">
    <property type="entry name" value="PAS_8"/>
    <property type="match status" value="1"/>
</dbReference>
<dbReference type="InterPro" id="IPR050595">
    <property type="entry name" value="Bact_response_regulator"/>
</dbReference>
<protein>
    <recommendedName>
        <fullName evidence="9">LuxR family transcriptional regulator</fullName>
    </recommendedName>
</protein>
<dbReference type="InterPro" id="IPR000014">
    <property type="entry name" value="PAS"/>
</dbReference>
<evidence type="ECO:0000256" key="1">
    <source>
        <dbReference type="ARBA" id="ARBA00022553"/>
    </source>
</evidence>
<gene>
    <name evidence="7" type="ORF">LH29_24040</name>
</gene>
<dbReference type="Gene3D" id="1.10.10.10">
    <property type="entry name" value="Winged helix-like DNA-binding domain superfamily/Winged helix DNA-binding domain"/>
    <property type="match status" value="1"/>
</dbReference>
<evidence type="ECO:0000313" key="8">
    <source>
        <dbReference type="Proteomes" id="UP000032544"/>
    </source>
</evidence>
<reference evidence="7 8" key="1">
    <citation type="submission" date="2014-09" db="EMBL/GenBank/DDBJ databases">
        <title>Draft Genome Sequence of Draconibacterium sp. JN14CK-3.</title>
        <authorList>
            <person name="Dong C."/>
            <person name="Lai Q."/>
            <person name="Shao Z."/>
        </authorList>
    </citation>
    <scope>NUCLEOTIDE SEQUENCE [LARGE SCALE GENOMIC DNA]</scope>
    <source>
        <strain evidence="7 8">JN14CK-3</strain>
    </source>
</reference>
<comment type="caution">
    <text evidence="4">Lacks conserved residue(s) required for the propagation of feature annotation.</text>
</comment>
<keyword evidence="8" id="KW-1185">Reference proteome</keyword>
<keyword evidence="2" id="KW-0902">Two-component regulatory system</keyword>
<dbReference type="STRING" id="1544798.LH29_24040"/>
<dbReference type="Proteomes" id="UP000032544">
    <property type="component" value="Unassembled WGS sequence"/>
</dbReference>
<dbReference type="GO" id="GO:0000160">
    <property type="term" value="P:phosphorelay signal transduction system"/>
    <property type="evidence" value="ECO:0007669"/>
    <property type="project" value="UniProtKB-KW"/>
</dbReference>
<dbReference type="PROSITE" id="PS50043">
    <property type="entry name" value="HTH_LUXR_2"/>
    <property type="match status" value="1"/>
</dbReference>
<feature type="domain" description="Response regulatory" evidence="6">
    <location>
        <begin position="9"/>
        <end position="125"/>
    </location>
</feature>
<dbReference type="SUPFAM" id="SSF46894">
    <property type="entry name" value="C-terminal effector domain of the bipartite response regulators"/>
    <property type="match status" value="1"/>
</dbReference>
<dbReference type="CDD" id="cd06170">
    <property type="entry name" value="LuxR_C_like"/>
    <property type="match status" value="1"/>
</dbReference>
<name>A0A0D8J3Y1_9BACT</name>
<dbReference type="InterPro" id="IPR001789">
    <property type="entry name" value="Sig_transdc_resp-reg_receiver"/>
</dbReference>
<dbReference type="Pfam" id="PF00072">
    <property type="entry name" value="Response_reg"/>
    <property type="match status" value="1"/>
</dbReference>
<organism evidence="7 8">
    <name type="scientific">Draconibacterium sediminis</name>
    <dbReference type="NCBI Taxonomy" id="1544798"/>
    <lineage>
        <taxon>Bacteria</taxon>
        <taxon>Pseudomonadati</taxon>
        <taxon>Bacteroidota</taxon>
        <taxon>Bacteroidia</taxon>
        <taxon>Marinilabiliales</taxon>
        <taxon>Prolixibacteraceae</taxon>
        <taxon>Draconibacterium</taxon>
    </lineage>
</organism>
<evidence type="ECO:0000259" key="6">
    <source>
        <dbReference type="PROSITE" id="PS50110"/>
    </source>
</evidence>
<sequence length="337" mass="38691">MNHLQQEKLILLNMSDDELFRQFSSILKTHNYRVQRAVTIQAAIQKVIEYSPDLIICSHNLMDYTAYQAYNLLRKTTLNCITPYVVIVENYDSEEILMGLELGIDNFIFKPLVEKRIVTKLKLLFEKIDRLKAIERSTFEKLFVASPIGMLICETGSIERANPAFYQLMGFDKSLSLPGLKELFHFRESHEQKKQFCMCLKGLTHDCTVSNVQLKGDKEHVANLYISNISNFVVNRLLIQIEVQLNNADLPCSGKNRNVLTESKKERTTDFVLTSREYDILRISGKGTPIKLIASELGISQRTVEKHRSNIMRKTNSMNIIEAIGKVYGINQKLYGT</sequence>
<dbReference type="Pfam" id="PF00196">
    <property type="entry name" value="GerE"/>
    <property type="match status" value="1"/>
</dbReference>
<dbReference type="GO" id="GO:0003677">
    <property type="term" value="F:DNA binding"/>
    <property type="evidence" value="ECO:0007669"/>
    <property type="project" value="UniProtKB-KW"/>
</dbReference>
<dbReference type="InterPro" id="IPR036388">
    <property type="entry name" value="WH-like_DNA-bd_sf"/>
</dbReference>
<evidence type="ECO:0000256" key="2">
    <source>
        <dbReference type="ARBA" id="ARBA00023012"/>
    </source>
</evidence>
<dbReference type="SMART" id="SM00448">
    <property type="entry name" value="REC"/>
    <property type="match status" value="1"/>
</dbReference>
<dbReference type="InterPro" id="IPR000792">
    <property type="entry name" value="Tscrpt_reg_LuxR_C"/>
</dbReference>
<dbReference type="SMART" id="SM00421">
    <property type="entry name" value="HTH_LUXR"/>
    <property type="match status" value="1"/>
</dbReference>
<dbReference type="PROSITE" id="PS50110">
    <property type="entry name" value="RESPONSE_REGULATORY"/>
    <property type="match status" value="1"/>
</dbReference>
<dbReference type="AlphaFoldDB" id="A0A0D8J3Y1"/>
<feature type="domain" description="HTH luxR-type" evidence="5">
    <location>
        <begin position="266"/>
        <end position="331"/>
    </location>
</feature>
<dbReference type="OrthoDB" id="9781208at2"/>
<dbReference type="EMBL" id="JRHC01000010">
    <property type="protein sequence ID" value="KJF41680.1"/>
    <property type="molecule type" value="Genomic_DNA"/>
</dbReference>
<dbReference type="CDD" id="cd00156">
    <property type="entry name" value="REC"/>
    <property type="match status" value="1"/>
</dbReference>
<dbReference type="InterPro" id="IPR011006">
    <property type="entry name" value="CheY-like_superfamily"/>
</dbReference>
<dbReference type="RefSeq" id="WP_045033717.1">
    <property type="nucleotide sequence ID" value="NZ_JRHC01000010.1"/>
</dbReference>
<dbReference type="Gene3D" id="3.40.50.2300">
    <property type="match status" value="1"/>
</dbReference>
<evidence type="ECO:0000256" key="3">
    <source>
        <dbReference type="ARBA" id="ARBA00023125"/>
    </source>
</evidence>
<proteinExistence type="predicted"/>
<dbReference type="GO" id="GO:0006355">
    <property type="term" value="P:regulation of DNA-templated transcription"/>
    <property type="evidence" value="ECO:0007669"/>
    <property type="project" value="InterPro"/>
</dbReference>